<reference evidence="1" key="2">
    <citation type="submission" date="2020-09" db="EMBL/GenBank/DDBJ databases">
        <authorList>
            <person name="Sun Q."/>
            <person name="Zhou Y."/>
        </authorList>
    </citation>
    <scope>NUCLEOTIDE SEQUENCE</scope>
    <source>
        <strain evidence="1">CGMCC 1.15958</strain>
    </source>
</reference>
<dbReference type="EMBL" id="BMKK01000001">
    <property type="protein sequence ID" value="GGD45784.1"/>
    <property type="molecule type" value="Genomic_DNA"/>
</dbReference>
<dbReference type="Proteomes" id="UP000609064">
    <property type="component" value="Unassembled WGS sequence"/>
</dbReference>
<gene>
    <name evidence="1" type="ORF">GCM10011514_07220</name>
</gene>
<proteinExistence type="predicted"/>
<dbReference type="AlphaFoldDB" id="A0A916YI81"/>
<comment type="caution">
    <text evidence="1">The sequence shown here is derived from an EMBL/GenBank/DDBJ whole genome shotgun (WGS) entry which is preliminary data.</text>
</comment>
<evidence type="ECO:0000313" key="1">
    <source>
        <dbReference type="EMBL" id="GGD45784.1"/>
    </source>
</evidence>
<protein>
    <submittedName>
        <fullName evidence="1">Uncharacterized protein</fullName>
    </submittedName>
</protein>
<accession>A0A916YI81</accession>
<keyword evidence="2" id="KW-1185">Reference proteome</keyword>
<evidence type="ECO:0000313" key="2">
    <source>
        <dbReference type="Proteomes" id="UP000609064"/>
    </source>
</evidence>
<sequence>MIFSSSQTFFTPKVVATYTFLLIGCLNDTSDLSRKSELFMIIMAMKPKSQQHLLVIRCTSYDCVKIGVDVITGLLQAIGGLFSHPLTDIVLSIFLANYQKVNVRS</sequence>
<name>A0A916YI81_9BACT</name>
<organism evidence="1 2">
    <name type="scientific">Emticicia aquatilis</name>
    <dbReference type="NCBI Taxonomy" id="1537369"/>
    <lineage>
        <taxon>Bacteria</taxon>
        <taxon>Pseudomonadati</taxon>
        <taxon>Bacteroidota</taxon>
        <taxon>Cytophagia</taxon>
        <taxon>Cytophagales</taxon>
        <taxon>Leadbetterellaceae</taxon>
        <taxon>Emticicia</taxon>
    </lineage>
</organism>
<reference evidence="1" key="1">
    <citation type="journal article" date="2014" name="Int. J. Syst. Evol. Microbiol.">
        <title>Complete genome sequence of Corynebacterium casei LMG S-19264T (=DSM 44701T), isolated from a smear-ripened cheese.</title>
        <authorList>
            <consortium name="US DOE Joint Genome Institute (JGI-PGF)"/>
            <person name="Walter F."/>
            <person name="Albersmeier A."/>
            <person name="Kalinowski J."/>
            <person name="Ruckert C."/>
        </authorList>
    </citation>
    <scope>NUCLEOTIDE SEQUENCE</scope>
    <source>
        <strain evidence="1">CGMCC 1.15958</strain>
    </source>
</reference>